<keyword evidence="7 8" id="KW-0472">Membrane</keyword>
<evidence type="ECO:0000256" key="7">
    <source>
        <dbReference type="ARBA" id="ARBA00023136"/>
    </source>
</evidence>
<sequence>MEAVLQTKGLFSLPSNPKTKFLGSPQCFKRRLNARNDRALGGFSLSVDGFQKFHGFVSKTHGLYKKGRGWQIYRAEAAAAADGQPLIGEVEQPKFLGIELVTLKKIIPLGLMFFCILFNYTILRDTKDVLVVTAKGSSAEIIPFLKTWVNLPMAVGFMLLYTKLANVLSKQALFYTIIVPFIAFFGAFGFVLYPLSNVFHPTALADKLLAALGPSFLGPVAILRIWSFCLFYVMAELWGSVVISVLFWGFANQITTVEEAKKFYPLFGLGANVALVFSGRTVKFFSRLRQSLGPGVDGWAISLRGMMSIVVIMGLAICALYWWVNAFVPLPTRSKKKKEKPQMGTMESLKFLVSSRYVRDLATLVVAYGISINLVEVTWKSKLKAQFPSPNEYSSFMGDFSTATGVATFTMMLLSQWIFDKYGWGVAARITPTVLLLTGVGFFSLILFGDPLVPAMGKLGMTPLLAAVYVGAMQNIFSKSAKYSLFDPCKEMAYIPLDEDTKVKGKAAIDVVCNPLGKSGGALIQQFMILTFGSLANSTPYLGGILLVIVFAWLAAANSLDTQFNALRKEEELEKEMEKREALKIPVVAKEGTNGQAGVGNGPLASGSALDQATGDASTSSSGSSTPRSIQ</sequence>
<dbReference type="AlphaFoldDB" id="A0A1U7Z939"/>
<evidence type="ECO:0000256" key="3">
    <source>
        <dbReference type="ARBA" id="ARBA00022692"/>
    </source>
</evidence>
<dbReference type="PANTHER" id="PTHR31187">
    <property type="match status" value="1"/>
</dbReference>
<reference evidence="11" key="1">
    <citation type="submission" date="2025-08" db="UniProtKB">
        <authorList>
            <consortium name="RefSeq"/>
        </authorList>
    </citation>
    <scope>IDENTIFICATION</scope>
</reference>
<feature type="transmembrane region" description="Helical" evidence="8">
    <location>
        <begin position="400"/>
        <end position="419"/>
    </location>
</feature>
<keyword evidence="4 8" id="KW-0547">Nucleotide-binding</keyword>
<dbReference type="OMA" id="IYWWVNN"/>
<feature type="transmembrane region" description="Helical" evidence="8">
    <location>
        <begin position="233"/>
        <end position="251"/>
    </location>
</feature>
<dbReference type="PANTHER" id="PTHR31187:SF13">
    <property type="entry name" value="ADP,ATP CARRIER PROTEIN 1, CHLOROPLASTIC"/>
    <property type="match status" value="1"/>
</dbReference>
<dbReference type="InterPro" id="IPR004667">
    <property type="entry name" value="ADP_ATP_car_bac_type"/>
</dbReference>
<feature type="transmembrane region" description="Helical" evidence="8">
    <location>
        <begin position="541"/>
        <end position="560"/>
    </location>
</feature>
<feature type="region of interest" description="Disordered" evidence="9">
    <location>
        <begin position="592"/>
        <end position="631"/>
    </location>
</feature>
<feature type="compositionally biased region" description="Low complexity" evidence="9">
    <location>
        <begin position="613"/>
        <end position="631"/>
    </location>
</feature>
<comment type="subcellular location">
    <subcellularLocation>
        <location evidence="1">Membrane</location>
        <topology evidence="1">Multi-pass membrane protein</topology>
    </subcellularLocation>
    <subcellularLocation>
        <location evidence="8">Plastid</location>
        <location evidence="8">Chloroplast membrane</location>
        <topology evidence="8">Multi-pass membrane protein</topology>
    </subcellularLocation>
</comment>
<keyword evidence="10" id="KW-1185">Reference proteome</keyword>
<dbReference type="OrthoDB" id="2190844at2759"/>
<dbReference type="eggNOG" id="ENOG502QSRY">
    <property type="taxonomic scope" value="Eukaryota"/>
</dbReference>
<dbReference type="GO" id="GO:0031969">
    <property type="term" value="C:chloroplast membrane"/>
    <property type="evidence" value="ECO:0007669"/>
    <property type="project" value="UniProtKB-SubCell"/>
</dbReference>
<feature type="transmembrane region" description="Helical" evidence="8">
    <location>
        <begin position="263"/>
        <end position="282"/>
    </location>
</feature>
<accession>A0A1U7Z939</accession>
<evidence type="ECO:0000256" key="5">
    <source>
        <dbReference type="ARBA" id="ARBA00022840"/>
    </source>
</evidence>
<evidence type="ECO:0000256" key="8">
    <source>
        <dbReference type="RuleBase" id="RU363121"/>
    </source>
</evidence>
<keyword evidence="8" id="KW-0150">Chloroplast</keyword>
<feature type="transmembrane region" description="Helical" evidence="8">
    <location>
        <begin position="361"/>
        <end position="379"/>
    </location>
</feature>
<dbReference type="Pfam" id="PF03219">
    <property type="entry name" value="TLC"/>
    <property type="match status" value="1"/>
</dbReference>
<proteinExistence type="inferred from homology"/>
<dbReference type="KEGG" id="nnu:104592333"/>
<feature type="transmembrane region" description="Helical" evidence="8">
    <location>
        <begin position="303"/>
        <end position="324"/>
    </location>
</feature>
<feature type="transmembrane region" description="Helical" evidence="8">
    <location>
        <begin position="425"/>
        <end position="447"/>
    </location>
</feature>
<dbReference type="GO" id="GO:0005524">
    <property type="term" value="F:ATP binding"/>
    <property type="evidence" value="ECO:0007669"/>
    <property type="project" value="UniProtKB-KW"/>
</dbReference>
<evidence type="ECO:0000313" key="10">
    <source>
        <dbReference type="Proteomes" id="UP000189703"/>
    </source>
</evidence>
<evidence type="ECO:0000256" key="6">
    <source>
        <dbReference type="ARBA" id="ARBA00022989"/>
    </source>
</evidence>
<evidence type="ECO:0000256" key="9">
    <source>
        <dbReference type="SAM" id="MobiDB-lite"/>
    </source>
</evidence>
<evidence type="ECO:0000256" key="2">
    <source>
        <dbReference type="ARBA" id="ARBA00022448"/>
    </source>
</evidence>
<dbReference type="Proteomes" id="UP000189703">
    <property type="component" value="Unplaced"/>
</dbReference>
<dbReference type="GeneID" id="104592333"/>
<feature type="transmembrane region" description="Helical" evidence="8">
    <location>
        <begin position="106"/>
        <end position="123"/>
    </location>
</feature>
<gene>
    <name evidence="11" type="primary">LOC104592333</name>
</gene>
<dbReference type="RefSeq" id="XP_010249956.1">
    <property type="nucleotide sequence ID" value="XM_010251654.2"/>
</dbReference>
<name>A0A1U7Z939_NELNU</name>
<dbReference type="GO" id="GO:0005471">
    <property type="term" value="F:ATP:ADP antiporter activity"/>
    <property type="evidence" value="ECO:0000318"/>
    <property type="project" value="GO_Central"/>
</dbReference>
<keyword evidence="6 8" id="KW-1133">Transmembrane helix</keyword>
<comment type="similarity">
    <text evidence="8">Belongs to the ADP/ATP translocase tlc family.</text>
</comment>
<feature type="transmembrane region" description="Helical" evidence="8">
    <location>
        <begin position="143"/>
        <end position="161"/>
    </location>
</feature>
<dbReference type="InterPro" id="IPR036259">
    <property type="entry name" value="MFS_trans_sf"/>
</dbReference>
<evidence type="ECO:0000313" key="11">
    <source>
        <dbReference type="RefSeq" id="XP_010249956.1"/>
    </source>
</evidence>
<evidence type="ECO:0000256" key="1">
    <source>
        <dbReference type="ARBA" id="ARBA00004141"/>
    </source>
</evidence>
<organism evidence="10 11">
    <name type="scientific">Nelumbo nucifera</name>
    <name type="common">Sacred lotus</name>
    <dbReference type="NCBI Taxonomy" id="4432"/>
    <lineage>
        <taxon>Eukaryota</taxon>
        <taxon>Viridiplantae</taxon>
        <taxon>Streptophyta</taxon>
        <taxon>Embryophyta</taxon>
        <taxon>Tracheophyta</taxon>
        <taxon>Spermatophyta</taxon>
        <taxon>Magnoliopsida</taxon>
        <taxon>Proteales</taxon>
        <taxon>Nelumbonaceae</taxon>
        <taxon>Nelumbo</taxon>
    </lineage>
</organism>
<feature type="transmembrane region" description="Helical" evidence="8">
    <location>
        <begin position="173"/>
        <end position="196"/>
    </location>
</feature>
<keyword evidence="3 8" id="KW-0812">Transmembrane</keyword>
<keyword evidence="2 8" id="KW-0813">Transport</keyword>
<evidence type="ECO:0000256" key="4">
    <source>
        <dbReference type="ARBA" id="ARBA00022741"/>
    </source>
</evidence>
<keyword evidence="5 8" id="KW-0067">ATP-binding</keyword>
<dbReference type="STRING" id="4432.A0A1U7Z939"/>
<dbReference type="SUPFAM" id="SSF103473">
    <property type="entry name" value="MFS general substrate transporter"/>
    <property type="match status" value="1"/>
</dbReference>
<dbReference type="FunCoup" id="A0A1U7Z939">
    <property type="interactions" value="849"/>
</dbReference>
<protein>
    <recommendedName>
        <fullName evidence="8">ADP,ATP carrier protein</fullName>
    </recommendedName>
</protein>
<keyword evidence="8" id="KW-0934">Plastid</keyword>
<dbReference type="NCBIfam" id="TIGR00769">
    <property type="entry name" value="AAA"/>
    <property type="match status" value="1"/>
</dbReference>